<evidence type="ECO:0000313" key="3">
    <source>
        <dbReference type="EMBL" id="CAB4204924.1"/>
    </source>
</evidence>
<protein>
    <submittedName>
        <fullName evidence="3">Uncharacterized protein</fullName>
    </submittedName>
</protein>
<dbReference type="EMBL" id="LR797149">
    <property type="protein sequence ID" value="CAB4189900.1"/>
    <property type="molecule type" value="Genomic_DNA"/>
</dbReference>
<dbReference type="EMBL" id="LR797238">
    <property type="protein sequence ID" value="CAB4195530.1"/>
    <property type="molecule type" value="Genomic_DNA"/>
</dbReference>
<proteinExistence type="predicted"/>
<accession>A0A6J5S7T4</accession>
<dbReference type="InterPro" id="IPR029044">
    <property type="entry name" value="Nucleotide-diphossugar_trans"/>
</dbReference>
<name>A0A6J5S7T4_9CAUD</name>
<gene>
    <name evidence="1" type="ORF">UFOVP1195_22</name>
    <name evidence="2" type="ORF">UFOVP1288_22</name>
    <name evidence="3" type="ORF">UFOVP1409_22</name>
</gene>
<evidence type="ECO:0000313" key="2">
    <source>
        <dbReference type="EMBL" id="CAB4195530.1"/>
    </source>
</evidence>
<dbReference type="EMBL" id="LR797352">
    <property type="protein sequence ID" value="CAB4204924.1"/>
    <property type="molecule type" value="Genomic_DNA"/>
</dbReference>
<sequence length="260" mass="28750">MNDEVKVAVRDPKARPSIMIATPMYGGMCTGLYVQGLLGTVAKMRELGVPVFWAQIMNESLITRARNSLVRLFLEKNLDYLMFIDADISFGPMDVAQLLAADRDIACGIYPKKEIDWAKVEAAAAQGKTGLKDYGGAFVFNMIGAEHAESDPEGMVEVRHGGTGFMLIKRSVFETLADKVPSYRTTTFTDDEGNFVQPLTMEFFATSIDETGALLSEDYHFCELWRKHGGKVYANPFIKLDHVGTHIYTGDIVKSGGNLK</sequence>
<dbReference type="SUPFAM" id="SSF53448">
    <property type="entry name" value="Nucleotide-diphospho-sugar transferases"/>
    <property type="match status" value="1"/>
</dbReference>
<dbReference type="Gene3D" id="3.90.550.40">
    <property type="match status" value="1"/>
</dbReference>
<evidence type="ECO:0000313" key="1">
    <source>
        <dbReference type="EMBL" id="CAB4189900.1"/>
    </source>
</evidence>
<reference evidence="3" key="1">
    <citation type="submission" date="2020-05" db="EMBL/GenBank/DDBJ databases">
        <authorList>
            <person name="Chiriac C."/>
            <person name="Salcher M."/>
            <person name="Ghai R."/>
            <person name="Kavagutti S V."/>
        </authorList>
    </citation>
    <scope>NUCLEOTIDE SEQUENCE</scope>
</reference>
<organism evidence="3">
    <name type="scientific">uncultured Caudovirales phage</name>
    <dbReference type="NCBI Taxonomy" id="2100421"/>
    <lineage>
        <taxon>Viruses</taxon>
        <taxon>Duplodnaviria</taxon>
        <taxon>Heunggongvirae</taxon>
        <taxon>Uroviricota</taxon>
        <taxon>Caudoviricetes</taxon>
        <taxon>Peduoviridae</taxon>
        <taxon>Maltschvirus</taxon>
        <taxon>Maltschvirus maltsch</taxon>
    </lineage>
</organism>